<reference evidence="6" key="2">
    <citation type="submission" date="2025-08" db="UniProtKB">
        <authorList>
            <consortium name="Ensembl"/>
        </authorList>
    </citation>
    <scope>IDENTIFICATION</scope>
</reference>
<reference evidence="7" key="1">
    <citation type="submission" date="2003-08" db="EMBL/GenBank/DDBJ databases">
        <authorList>
            <person name="Birren B."/>
            <person name="Nusbaum C."/>
            <person name="Abebe A."/>
            <person name="Abouelleil A."/>
            <person name="Adekoya E."/>
            <person name="Ait-zahra M."/>
            <person name="Allen N."/>
            <person name="Allen T."/>
            <person name="An P."/>
            <person name="Anderson M."/>
            <person name="Anderson S."/>
            <person name="Arachchi H."/>
            <person name="Armbruster J."/>
            <person name="Bachantsang P."/>
            <person name="Baldwin J."/>
            <person name="Barry A."/>
            <person name="Bayul T."/>
            <person name="Blitshsteyn B."/>
            <person name="Bloom T."/>
            <person name="Blye J."/>
            <person name="Boguslavskiy L."/>
            <person name="Borowsky M."/>
            <person name="Boukhgalter B."/>
            <person name="Brunache A."/>
            <person name="Butler J."/>
            <person name="Calixte N."/>
            <person name="Calvo S."/>
            <person name="Camarata J."/>
            <person name="Campo K."/>
            <person name="Chang J."/>
            <person name="Cheshatsang Y."/>
            <person name="Citroen M."/>
            <person name="Collymore A."/>
            <person name="Considine T."/>
            <person name="Cook A."/>
            <person name="Cooke P."/>
            <person name="Corum B."/>
            <person name="Cuomo C."/>
            <person name="David R."/>
            <person name="Dawoe T."/>
            <person name="Degray S."/>
            <person name="Dodge S."/>
            <person name="Dooley K."/>
            <person name="Dorje P."/>
            <person name="Dorjee K."/>
            <person name="Dorris L."/>
            <person name="Duffey N."/>
            <person name="Dupes A."/>
            <person name="Elkins T."/>
            <person name="Engels R."/>
            <person name="Erickson J."/>
            <person name="Farina A."/>
            <person name="Faro S."/>
            <person name="Ferreira P."/>
            <person name="Fischer H."/>
            <person name="Fitzgerald M."/>
            <person name="Foley K."/>
            <person name="Gage D."/>
            <person name="Galagan J."/>
            <person name="Gearin G."/>
            <person name="Gnerre S."/>
            <person name="Gnirke A."/>
            <person name="Goyette A."/>
            <person name="Graham J."/>
            <person name="Grandbois E."/>
            <person name="Gyaltsen K."/>
            <person name="Hafez N."/>
            <person name="Hagopian D."/>
            <person name="Hagos B."/>
            <person name="Hall J."/>
            <person name="Hatcher B."/>
            <person name="Heller A."/>
            <person name="Higgins H."/>
            <person name="Honan T."/>
            <person name="Horn A."/>
            <person name="Houde N."/>
            <person name="Hughes L."/>
            <person name="Hulme W."/>
            <person name="Husby E."/>
            <person name="Iliev I."/>
            <person name="Jaffe D."/>
            <person name="Jones C."/>
            <person name="Kamal M."/>
            <person name="Kamat A."/>
            <person name="Kamvysselis M."/>
            <person name="Karlsson E."/>
            <person name="Kells C."/>
            <person name="Kieu A."/>
            <person name="Kisner P."/>
            <person name="Kodira C."/>
            <person name="Kulbokas E."/>
            <person name="Labutti K."/>
            <person name="Lama D."/>
            <person name="Landers T."/>
            <person name="Leger J."/>
            <person name="Levine S."/>
            <person name="Lewis D."/>
            <person name="Lewis T."/>
            <person name="Lindblad-toh K."/>
            <person name="Liu X."/>
            <person name="Lokyitsang T."/>
            <person name="Lokyitsang Y."/>
            <person name="Lucien O."/>
            <person name="Lui A."/>
            <person name="Ma L.J."/>
            <person name="Mabbitt R."/>
            <person name="Macdonald J."/>
            <person name="Maclean C."/>
            <person name="Major J."/>
            <person name="Manning J."/>
            <person name="Marabella R."/>
            <person name="Maru K."/>
            <person name="Matthews C."/>
            <person name="Mauceli E."/>
            <person name="Mccarthy M."/>
            <person name="Mcdonough S."/>
            <person name="Mcghee T."/>
            <person name="Meldrim J."/>
            <person name="Meneus L."/>
            <person name="Mesirov J."/>
            <person name="Mihalev A."/>
            <person name="Mihova T."/>
            <person name="Mikkelsen T."/>
            <person name="Mlenga V."/>
            <person name="Moru K."/>
            <person name="Mozes J."/>
            <person name="Mulrain L."/>
            <person name="Munson G."/>
            <person name="Naylor J."/>
            <person name="Newes C."/>
            <person name="Nguyen C."/>
            <person name="Nguyen N."/>
            <person name="Nguyen T."/>
            <person name="Nicol R."/>
            <person name="Nielsen C."/>
            <person name="Nizzari M."/>
            <person name="Norbu C."/>
            <person name="Norbu N."/>
            <person name="O'donnell P."/>
            <person name="Okoawo O."/>
            <person name="O'leary S."/>
            <person name="Omotosho B."/>
            <person name="O'neill K."/>
            <person name="Osman S."/>
            <person name="Parker S."/>
            <person name="Perrin D."/>
            <person name="Phunkhang P."/>
            <person name="Piqani B."/>
            <person name="Purcell S."/>
            <person name="Rachupka T."/>
            <person name="Ramasamy U."/>
            <person name="Rameau R."/>
            <person name="Ray V."/>
            <person name="Raymond C."/>
            <person name="Retta R."/>
            <person name="Richardson S."/>
            <person name="Rise C."/>
            <person name="Rodriguez J."/>
            <person name="Rogers J."/>
            <person name="Rogov P."/>
            <person name="Rutman M."/>
            <person name="Schupbach R."/>
            <person name="Seaman C."/>
            <person name="Settipalli S."/>
            <person name="Sharpe T."/>
            <person name="Sheridan J."/>
            <person name="Sherpa N."/>
            <person name="Shi J."/>
            <person name="Smirnov S."/>
            <person name="Smith C."/>
            <person name="Sougnez C."/>
            <person name="Spencer B."/>
            <person name="Stalker J."/>
            <person name="Stange-thomann N."/>
            <person name="Stavropoulos S."/>
            <person name="Stetson K."/>
            <person name="Stone C."/>
            <person name="Stone S."/>
            <person name="Stubbs M."/>
            <person name="Talamas J."/>
            <person name="Tchuinga P."/>
            <person name="Tenzing P."/>
            <person name="Tesfaye S."/>
            <person name="Theodore J."/>
            <person name="Thoulutsang Y."/>
            <person name="Topham K."/>
            <person name="Towey S."/>
            <person name="Tsamla T."/>
            <person name="Tsomo N."/>
            <person name="Vallee D."/>
            <person name="Vassiliev H."/>
            <person name="Venkataraman V."/>
            <person name="Vinson J."/>
            <person name="Vo A."/>
            <person name="Wade C."/>
            <person name="Wang S."/>
            <person name="Wangchuk T."/>
            <person name="Wangdi T."/>
            <person name="Whittaker C."/>
            <person name="Wilkinson J."/>
            <person name="Wu Y."/>
            <person name="Wyman D."/>
            <person name="Yadav S."/>
            <person name="Yang S."/>
            <person name="Yang X."/>
            <person name="Yeager S."/>
            <person name="Yee E."/>
            <person name="Young G."/>
            <person name="Zainoun J."/>
            <person name="Zembeck L."/>
            <person name="Zimmer A."/>
            <person name="Zody M."/>
            <person name="Lander E."/>
        </authorList>
    </citation>
    <scope>NUCLEOTIDE SEQUENCE [LARGE SCALE GENOMIC DNA]</scope>
</reference>
<comment type="subcellular location">
    <subcellularLocation>
        <location evidence="1">Nucleus</location>
    </subcellularLocation>
</comment>
<dbReference type="PANTHER" id="PTHR16056">
    <property type="entry name" value="REGULATOR OF MICROTUBULE DYNAMICS PROTEIN"/>
    <property type="match status" value="1"/>
</dbReference>
<sequence>MGKTSRRTKAKKKDFNKVKLKVGKKKPAAENSTSTAFKSQSVYIPEQLQSQENIPAELLTHRKQSVDDLLSHLNHFSPTFRCQALNGLKEILSNHQSNKSIDGMKICERVIRSVTDVDSQVRKASTSVLWHIFSVVPERQISPSFPLILSHLFCAMSHISKDVQRDSLKVVDLCFEFFPNLVCSDENRLNLLQHFIELISSKQGERLANSRVLAMNLSKKESAIAWRIKVLTRLSALLKNTPTVDPTNTVNFDNKVNW</sequence>
<dbReference type="InterPro" id="IPR016024">
    <property type="entry name" value="ARM-type_fold"/>
</dbReference>
<evidence type="ECO:0000256" key="3">
    <source>
        <dbReference type="ARBA" id="ARBA00023242"/>
    </source>
</evidence>
<evidence type="ECO:0000256" key="4">
    <source>
        <dbReference type="SAM" id="MobiDB-lite"/>
    </source>
</evidence>
<evidence type="ECO:0000256" key="2">
    <source>
        <dbReference type="ARBA" id="ARBA00006427"/>
    </source>
</evidence>
<evidence type="ECO:0000313" key="6">
    <source>
        <dbReference type="Ensembl" id="ENSCSAVP00000019332.1"/>
    </source>
</evidence>
<dbReference type="Pfam" id="PF12333">
    <property type="entry name" value="Ipi1_N"/>
    <property type="match status" value="1"/>
</dbReference>
<protein>
    <recommendedName>
        <fullName evidence="5">Pre-rRNA-processing protein Ipi1 N-terminal domain-containing protein</fullName>
    </recommendedName>
</protein>
<dbReference type="Ensembl" id="ENSCSAVT00000019540.1">
    <property type="protein sequence ID" value="ENSCSAVP00000019332.1"/>
    <property type="gene ID" value="ENSCSAVG00000011346.1"/>
</dbReference>
<dbReference type="InParanoid" id="H2ZP16"/>
<evidence type="ECO:0000259" key="5">
    <source>
        <dbReference type="Pfam" id="PF12333"/>
    </source>
</evidence>
<feature type="region of interest" description="Disordered" evidence="4">
    <location>
        <begin position="1"/>
        <end position="36"/>
    </location>
</feature>
<keyword evidence="7" id="KW-1185">Reference proteome</keyword>
<dbReference type="Proteomes" id="UP000007875">
    <property type="component" value="Unassembled WGS sequence"/>
</dbReference>
<name>H2ZP16_CIOSA</name>
<accession>H2ZP16</accession>
<dbReference type="Gene3D" id="1.25.10.10">
    <property type="entry name" value="Leucine-rich Repeat Variant"/>
    <property type="match status" value="1"/>
</dbReference>
<proteinExistence type="inferred from homology"/>
<dbReference type="SUPFAM" id="SSF48371">
    <property type="entry name" value="ARM repeat"/>
    <property type="match status" value="1"/>
</dbReference>
<dbReference type="eggNOG" id="KOG2149">
    <property type="taxonomic scope" value="Eukaryota"/>
</dbReference>
<feature type="domain" description="Pre-rRNA-processing protein Ipi1 N-terminal" evidence="5">
    <location>
        <begin position="140"/>
        <end position="238"/>
    </location>
</feature>
<dbReference type="STRING" id="51511.ENSCSAVP00000019332"/>
<organism evidence="6 7">
    <name type="scientific">Ciona savignyi</name>
    <name type="common">Pacific transparent sea squirt</name>
    <dbReference type="NCBI Taxonomy" id="51511"/>
    <lineage>
        <taxon>Eukaryota</taxon>
        <taxon>Metazoa</taxon>
        <taxon>Chordata</taxon>
        <taxon>Tunicata</taxon>
        <taxon>Ascidiacea</taxon>
        <taxon>Phlebobranchia</taxon>
        <taxon>Cionidae</taxon>
        <taxon>Ciona</taxon>
    </lineage>
</organism>
<dbReference type="AlphaFoldDB" id="H2ZP16"/>
<reference evidence="6" key="3">
    <citation type="submission" date="2025-09" db="UniProtKB">
        <authorList>
            <consortium name="Ensembl"/>
        </authorList>
    </citation>
    <scope>IDENTIFICATION</scope>
</reference>
<evidence type="ECO:0000256" key="1">
    <source>
        <dbReference type="ARBA" id="ARBA00004123"/>
    </source>
</evidence>
<dbReference type="OMA" id="MKICERV"/>
<dbReference type="InterPro" id="IPR011989">
    <property type="entry name" value="ARM-like"/>
</dbReference>
<dbReference type="HOGENOM" id="CLU_1227439_0_0_1"/>
<dbReference type="PANTHER" id="PTHR16056:SF2">
    <property type="entry name" value="TESTIS-EXPRESSED PROTEIN 10"/>
    <property type="match status" value="1"/>
</dbReference>
<keyword evidence="3" id="KW-0539">Nucleus</keyword>
<evidence type="ECO:0000313" key="7">
    <source>
        <dbReference type="Proteomes" id="UP000007875"/>
    </source>
</evidence>
<comment type="similarity">
    <text evidence="2">Belongs to the IPI1/TEX10 family.</text>
</comment>
<dbReference type="GeneTree" id="ENSGT00950000182992"/>
<dbReference type="InterPro" id="IPR024679">
    <property type="entry name" value="Ipi1_N"/>
</dbReference>
<dbReference type="GO" id="GO:0071339">
    <property type="term" value="C:MLL1 complex"/>
    <property type="evidence" value="ECO:0007669"/>
    <property type="project" value="TreeGrafter"/>
</dbReference>
<feature type="compositionally biased region" description="Basic residues" evidence="4">
    <location>
        <begin position="1"/>
        <end position="26"/>
    </location>
</feature>